<evidence type="ECO:0000313" key="1">
    <source>
        <dbReference type="EMBL" id="KTW15163.1"/>
    </source>
</evidence>
<dbReference type="RefSeq" id="WP_058716183.1">
    <property type="nucleotide sequence ID" value="NZ_LDTC01000037.1"/>
</dbReference>
<organism evidence="1 2">
    <name type="scientific">Sphingomonas sanguinis</name>
    <dbReference type="NCBI Taxonomy" id="33051"/>
    <lineage>
        <taxon>Bacteria</taxon>
        <taxon>Pseudomonadati</taxon>
        <taxon>Pseudomonadota</taxon>
        <taxon>Alphaproteobacteria</taxon>
        <taxon>Sphingomonadales</taxon>
        <taxon>Sphingomonadaceae</taxon>
        <taxon>Sphingomonas</taxon>
    </lineage>
</organism>
<name>A0A147JAF1_9SPHN</name>
<dbReference type="Proteomes" id="UP000074410">
    <property type="component" value="Unassembled WGS sequence"/>
</dbReference>
<gene>
    <name evidence="1" type="ORF">NS258_05810</name>
</gene>
<dbReference type="AlphaFoldDB" id="A0A147JAF1"/>
<accession>A0A147JAF1</accession>
<sequence>MTDPPYVTVRDNLRALSTSTAADDNLSMHVASILAAMDRRFDRVSGGHPYRHRVADRHAGIGLRAGEVGRAPAGLEVKGRMEGALFVVPRVLAIIVSLPGYATTRTDQRLAEQAALSVELAYQAVAVGELAALHSGRLDASQRRCVAILDGRAYQAVSAARVAYDRHAPALAVDVADARVAVRDFLDRKGC</sequence>
<reference evidence="1 2" key="1">
    <citation type="journal article" date="2016" name="Front. Microbiol.">
        <title>Genomic Resource of Rice Seed Associated Bacteria.</title>
        <authorList>
            <person name="Midha S."/>
            <person name="Bansal K."/>
            <person name="Sharma S."/>
            <person name="Kumar N."/>
            <person name="Patil P.P."/>
            <person name="Chaudhry V."/>
            <person name="Patil P.B."/>
        </authorList>
    </citation>
    <scope>NUCLEOTIDE SEQUENCE [LARGE SCALE GENOMIC DNA]</scope>
    <source>
        <strain evidence="1 2">NS258</strain>
    </source>
</reference>
<comment type="caution">
    <text evidence="1">The sequence shown here is derived from an EMBL/GenBank/DDBJ whole genome shotgun (WGS) entry which is preliminary data.</text>
</comment>
<evidence type="ECO:0000313" key="2">
    <source>
        <dbReference type="Proteomes" id="UP000074410"/>
    </source>
</evidence>
<dbReference type="EMBL" id="LDTC01000037">
    <property type="protein sequence ID" value="KTW15163.1"/>
    <property type="molecule type" value="Genomic_DNA"/>
</dbReference>
<dbReference type="PATRIC" id="fig|33051.5.peg.2048"/>
<protein>
    <submittedName>
        <fullName evidence="1">Uncharacterized protein</fullName>
    </submittedName>
</protein>
<proteinExistence type="predicted"/>